<gene>
    <name evidence="5" type="ORF">G3M56_013210</name>
</gene>
<dbReference type="SMART" id="SM00382">
    <property type="entry name" value="AAA"/>
    <property type="match status" value="1"/>
</dbReference>
<dbReference type="InterPro" id="IPR007831">
    <property type="entry name" value="T2SS_GspE_N"/>
</dbReference>
<evidence type="ECO:0000259" key="4">
    <source>
        <dbReference type="SMART" id="SM00382"/>
    </source>
</evidence>
<dbReference type="AlphaFoldDB" id="A0A6B3LA91"/>
<dbReference type="Gene3D" id="3.30.450.90">
    <property type="match status" value="1"/>
</dbReference>
<evidence type="ECO:0000256" key="1">
    <source>
        <dbReference type="ARBA" id="ARBA00006611"/>
    </source>
</evidence>
<protein>
    <submittedName>
        <fullName evidence="5">Type II/IV secretion system protein</fullName>
    </submittedName>
</protein>
<dbReference type="EMBL" id="CP066776">
    <property type="protein sequence ID" value="QQL44820.1"/>
    <property type="molecule type" value="Genomic_DNA"/>
</dbReference>
<dbReference type="Pfam" id="PF05157">
    <property type="entry name" value="MshEN"/>
    <property type="match status" value="1"/>
</dbReference>
<keyword evidence="3" id="KW-0067">ATP-binding</keyword>
<dbReference type="InterPro" id="IPR001482">
    <property type="entry name" value="T2SS/T4SS_dom"/>
</dbReference>
<dbReference type="InterPro" id="IPR003593">
    <property type="entry name" value="AAA+_ATPase"/>
</dbReference>
<organism evidence="5 6">
    <name type="scientific">Sulfuriroseicoccus oceanibius</name>
    <dbReference type="NCBI Taxonomy" id="2707525"/>
    <lineage>
        <taxon>Bacteria</taxon>
        <taxon>Pseudomonadati</taxon>
        <taxon>Verrucomicrobiota</taxon>
        <taxon>Verrucomicrobiia</taxon>
        <taxon>Verrucomicrobiales</taxon>
        <taxon>Verrucomicrobiaceae</taxon>
        <taxon>Sulfuriroseicoccus</taxon>
    </lineage>
</organism>
<evidence type="ECO:0000313" key="6">
    <source>
        <dbReference type="Proteomes" id="UP000475117"/>
    </source>
</evidence>
<dbReference type="SUPFAM" id="SSF160246">
    <property type="entry name" value="EspE N-terminal domain-like"/>
    <property type="match status" value="1"/>
</dbReference>
<evidence type="ECO:0000313" key="5">
    <source>
        <dbReference type="EMBL" id="QQL44820.1"/>
    </source>
</evidence>
<feature type="domain" description="AAA+ ATPase" evidence="4">
    <location>
        <begin position="319"/>
        <end position="461"/>
    </location>
</feature>
<dbReference type="GO" id="GO:0016887">
    <property type="term" value="F:ATP hydrolysis activity"/>
    <property type="evidence" value="ECO:0007669"/>
    <property type="project" value="TreeGrafter"/>
</dbReference>
<dbReference type="KEGG" id="soa:G3M56_013210"/>
<keyword evidence="2" id="KW-0547">Nucleotide-binding</keyword>
<dbReference type="Gene3D" id="3.30.300.160">
    <property type="entry name" value="Type II secretion system, protein E, N-terminal domain"/>
    <property type="match status" value="1"/>
</dbReference>
<dbReference type="PANTHER" id="PTHR30258">
    <property type="entry name" value="TYPE II SECRETION SYSTEM PROTEIN GSPE-RELATED"/>
    <property type="match status" value="1"/>
</dbReference>
<dbReference type="GO" id="GO:0005886">
    <property type="term" value="C:plasma membrane"/>
    <property type="evidence" value="ECO:0007669"/>
    <property type="project" value="TreeGrafter"/>
</dbReference>
<dbReference type="InterPro" id="IPR037257">
    <property type="entry name" value="T2SS_E_N_sf"/>
</dbReference>
<dbReference type="InterPro" id="IPR027417">
    <property type="entry name" value="P-loop_NTPase"/>
</dbReference>
<dbReference type="GO" id="GO:0005524">
    <property type="term" value="F:ATP binding"/>
    <property type="evidence" value="ECO:0007669"/>
    <property type="project" value="UniProtKB-KW"/>
</dbReference>
<dbReference type="Proteomes" id="UP000475117">
    <property type="component" value="Chromosome"/>
</dbReference>
<reference evidence="5 6" key="1">
    <citation type="submission" date="2020-12" db="EMBL/GenBank/DDBJ databases">
        <title>Sulforoseuscoccus oceanibium gen. nov., sp. nov., a representative of the phylum Verrucomicrobia with special cytoplasmic membrane, and proposal of Sulforoseuscoccusaceae fam. nov.</title>
        <authorList>
            <person name="Xi F."/>
        </authorList>
    </citation>
    <scope>NUCLEOTIDE SEQUENCE [LARGE SCALE GENOMIC DNA]</scope>
    <source>
        <strain evidence="5 6">T37</strain>
    </source>
</reference>
<dbReference type="RefSeq" id="WP_164365240.1">
    <property type="nucleotide sequence ID" value="NZ_CP066776.1"/>
</dbReference>
<name>A0A6B3LA91_9BACT</name>
<dbReference type="FunFam" id="3.40.50.300:FF:000398">
    <property type="entry name" value="Type IV pilus assembly ATPase PilB"/>
    <property type="match status" value="1"/>
</dbReference>
<keyword evidence="6" id="KW-1185">Reference proteome</keyword>
<comment type="similarity">
    <text evidence="1">Belongs to the GSP E family.</text>
</comment>
<sequence length="570" mass="62520">MVPDQPLTPESVAPAGAASLQSWRDEHVGTRPAMADVDSGEVDDQALVDLASSLGVPFEANPVVSEPERVRRLFPAKVALRFQVLPLGVVDDGGEGEENRSQVLTLATANPQDLVARQAVSAQWSGGIHWVVCPAKRLHPALRELYGVGADTFEQILEGRDVSSMDLEMRDDASRIDAEEDEQASIIKFVNQIIREALEQRATDIHVEPLRSNLRIRYRIDGRLIEVAVPEQIKSLQSAVIARLKIMARLDIAERRLPQDGRIHLELAGNSIDVRVATIPTVEGESVSLRLLNTERFSLTKLQMAPELEKTMRGLLTYSNGIVLVTGPTGSGKSTTLYSFLSELNNTDRRIVTIEDPVENKLEGVMQMAVKPEINFTFATGLRSILRADPNIVMVGEIRDLETAEIAIRASLTGHLVFSTLHTNDAIGGVSRLVDMGVEPFLLSASVRAFLAQRLVRRLCPKCKAHHTQSSHELPRAKGIPRAVIDGAHVAVGCEHCRGTGYYGRLAIFEVVVLSQAIQDLLIQGKGYAEIDAQARAEGFVPMREYGWQKVIDGETTIEEVMSATTTDMS</sequence>
<dbReference type="CDD" id="cd01129">
    <property type="entry name" value="PulE-GspE-like"/>
    <property type="match status" value="1"/>
</dbReference>
<dbReference type="SUPFAM" id="SSF52540">
    <property type="entry name" value="P-loop containing nucleoside triphosphate hydrolases"/>
    <property type="match status" value="1"/>
</dbReference>
<dbReference type="Gene3D" id="3.40.50.300">
    <property type="entry name" value="P-loop containing nucleotide triphosphate hydrolases"/>
    <property type="match status" value="1"/>
</dbReference>
<accession>A0A6B3LA91</accession>
<evidence type="ECO:0000256" key="2">
    <source>
        <dbReference type="ARBA" id="ARBA00022741"/>
    </source>
</evidence>
<proteinExistence type="inferred from homology"/>
<evidence type="ECO:0000256" key="3">
    <source>
        <dbReference type="ARBA" id="ARBA00022840"/>
    </source>
</evidence>
<dbReference type="PANTHER" id="PTHR30258:SF29">
    <property type="entry name" value="MSHA PILUS ASSEMBLY ATPASE MSHE"/>
    <property type="match status" value="1"/>
</dbReference>
<dbReference type="Pfam" id="PF00437">
    <property type="entry name" value="T2SSE"/>
    <property type="match status" value="1"/>
</dbReference>